<reference evidence="1" key="2">
    <citation type="submission" date="2023-05" db="EMBL/GenBank/DDBJ databases">
        <authorList>
            <consortium name="Lawrence Berkeley National Laboratory"/>
            <person name="Steindorff A."/>
            <person name="Hensen N."/>
            <person name="Bonometti L."/>
            <person name="Westerberg I."/>
            <person name="Brannstrom I.O."/>
            <person name="Guillou S."/>
            <person name="Cros-Aarteil S."/>
            <person name="Calhoun S."/>
            <person name="Haridas S."/>
            <person name="Kuo A."/>
            <person name="Mondo S."/>
            <person name="Pangilinan J."/>
            <person name="Riley R."/>
            <person name="Labutti K."/>
            <person name="Andreopoulos B."/>
            <person name="Lipzen A."/>
            <person name="Chen C."/>
            <person name="Yanf M."/>
            <person name="Daum C."/>
            <person name="Ng V."/>
            <person name="Clum A."/>
            <person name="Ohm R."/>
            <person name="Martin F."/>
            <person name="Silar P."/>
            <person name="Natvig D."/>
            <person name="Lalanne C."/>
            <person name="Gautier V."/>
            <person name="Ament-Velasquez S.L."/>
            <person name="Kruys A."/>
            <person name="Hutchinson M.I."/>
            <person name="Powell A.J."/>
            <person name="Barry K."/>
            <person name="Miller A.N."/>
            <person name="Grigoriev I.V."/>
            <person name="Debuchy R."/>
            <person name="Gladieux P."/>
            <person name="Thoren M.H."/>
            <person name="Johannesson H."/>
        </authorList>
    </citation>
    <scope>NUCLEOTIDE SEQUENCE</scope>
    <source>
        <strain evidence="1">CBS 990.96</strain>
    </source>
</reference>
<evidence type="ECO:0000313" key="1">
    <source>
        <dbReference type="EMBL" id="KAK4221175.1"/>
    </source>
</evidence>
<dbReference type="AlphaFoldDB" id="A0AAN6YMC2"/>
<comment type="caution">
    <text evidence="1">The sequence shown here is derived from an EMBL/GenBank/DDBJ whole genome shotgun (WGS) entry which is preliminary data.</text>
</comment>
<protein>
    <submittedName>
        <fullName evidence="1">Uncharacterized protein</fullName>
    </submittedName>
</protein>
<proteinExistence type="predicted"/>
<gene>
    <name evidence="1" type="ORF">QBC38DRAFT_461775</name>
</gene>
<reference evidence="1" key="1">
    <citation type="journal article" date="2023" name="Mol. Phylogenet. Evol.">
        <title>Genome-scale phylogeny and comparative genomics of the fungal order Sordariales.</title>
        <authorList>
            <person name="Hensen N."/>
            <person name="Bonometti L."/>
            <person name="Westerberg I."/>
            <person name="Brannstrom I.O."/>
            <person name="Guillou S."/>
            <person name="Cros-Aarteil S."/>
            <person name="Calhoun S."/>
            <person name="Haridas S."/>
            <person name="Kuo A."/>
            <person name="Mondo S."/>
            <person name="Pangilinan J."/>
            <person name="Riley R."/>
            <person name="LaButti K."/>
            <person name="Andreopoulos B."/>
            <person name="Lipzen A."/>
            <person name="Chen C."/>
            <person name="Yan M."/>
            <person name="Daum C."/>
            <person name="Ng V."/>
            <person name="Clum A."/>
            <person name="Steindorff A."/>
            <person name="Ohm R.A."/>
            <person name="Martin F."/>
            <person name="Silar P."/>
            <person name="Natvig D.O."/>
            <person name="Lalanne C."/>
            <person name="Gautier V."/>
            <person name="Ament-Velasquez S.L."/>
            <person name="Kruys A."/>
            <person name="Hutchinson M.I."/>
            <person name="Powell A.J."/>
            <person name="Barry K."/>
            <person name="Miller A.N."/>
            <person name="Grigoriev I.V."/>
            <person name="Debuchy R."/>
            <person name="Gladieux P."/>
            <person name="Hiltunen Thoren M."/>
            <person name="Johannesson H."/>
        </authorList>
    </citation>
    <scope>NUCLEOTIDE SEQUENCE</scope>
    <source>
        <strain evidence="1">CBS 990.96</strain>
    </source>
</reference>
<keyword evidence="2" id="KW-1185">Reference proteome</keyword>
<dbReference type="Proteomes" id="UP001301958">
    <property type="component" value="Unassembled WGS sequence"/>
</dbReference>
<organism evidence="1 2">
    <name type="scientific">Podospora fimiseda</name>
    <dbReference type="NCBI Taxonomy" id="252190"/>
    <lineage>
        <taxon>Eukaryota</taxon>
        <taxon>Fungi</taxon>
        <taxon>Dikarya</taxon>
        <taxon>Ascomycota</taxon>
        <taxon>Pezizomycotina</taxon>
        <taxon>Sordariomycetes</taxon>
        <taxon>Sordariomycetidae</taxon>
        <taxon>Sordariales</taxon>
        <taxon>Podosporaceae</taxon>
        <taxon>Podospora</taxon>
    </lineage>
</organism>
<evidence type="ECO:0000313" key="2">
    <source>
        <dbReference type="Proteomes" id="UP001301958"/>
    </source>
</evidence>
<dbReference type="EMBL" id="MU865577">
    <property type="protein sequence ID" value="KAK4221175.1"/>
    <property type="molecule type" value="Genomic_DNA"/>
</dbReference>
<accession>A0AAN6YMC2</accession>
<sequence>MNERVMDSLGSCNYPDPLIPTSRELNQAKGTLMRLKRLAGPDRITDFATTAVFMDTQTSANELLSPIRAGFAVFEYLNRPHVVAQANMVYLQVRRQLEYIKEDLPGAAGIVAWWDLFIQDYFNVVGTRAQAWAREIIDVAAEPFFEARRAGRQLAIHDEVMEALQYFLNAIDTMTIPGLQIMSNLQP</sequence>
<name>A0AAN6YMC2_9PEZI</name>